<evidence type="ECO:0000313" key="2">
    <source>
        <dbReference type="EMBL" id="MCC4231123.1"/>
    </source>
</evidence>
<dbReference type="Pfam" id="PF14397">
    <property type="entry name" value="ATPgrasp_ST"/>
    <property type="match status" value="1"/>
</dbReference>
<gene>
    <name evidence="2" type="ORF">LL253_00290</name>
</gene>
<keyword evidence="3" id="KW-1185">Reference proteome</keyword>
<evidence type="ECO:0000313" key="3">
    <source>
        <dbReference type="Proteomes" id="UP001198830"/>
    </source>
</evidence>
<proteinExistence type="predicted"/>
<protein>
    <recommendedName>
        <fullName evidence="1">Alpha-L-glutamate ligase-related protein ATP-grasp domain-containing protein</fullName>
    </recommendedName>
</protein>
<dbReference type="InterPro" id="IPR039523">
    <property type="entry name" value="RimK-rel_E_lig_ATP-grasp"/>
</dbReference>
<dbReference type="RefSeq" id="WP_228225795.1">
    <property type="nucleotide sequence ID" value="NZ_JAJGNP010000001.1"/>
</dbReference>
<organism evidence="2 3">
    <name type="scientific">Sphingobium soli</name>
    <dbReference type="NCBI Taxonomy" id="1591116"/>
    <lineage>
        <taxon>Bacteria</taxon>
        <taxon>Pseudomonadati</taxon>
        <taxon>Pseudomonadota</taxon>
        <taxon>Alphaproteobacteria</taxon>
        <taxon>Sphingomonadales</taxon>
        <taxon>Sphingomonadaceae</taxon>
        <taxon>Sphingobium</taxon>
    </lineage>
</organism>
<accession>A0ABS8H1Y9</accession>
<reference evidence="2 3" key="1">
    <citation type="submission" date="2021-10" db="EMBL/GenBank/DDBJ databases">
        <title>The diversity and Nitrogen Metabolism of Culturable Nitrate-Utilizing Bacteria Within the Oxygen Minimum Zone of the Changjiang (Yangtze River)Estuary.</title>
        <authorList>
            <person name="Zhang D."/>
            <person name="Zheng J."/>
            <person name="Liu S."/>
            <person name="He W."/>
        </authorList>
    </citation>
    <scope>NUCLEOTIDE SEQUENCE [LARGE SCALE GENOMIC DNA]</scope>
    <source>
        <strain evidence="2 3">FXH275-2</strain>
    </source>
</reference>
<dbReference type="SUPFAM" id="SSF56059">
    <property type="entry name" value="Glutathione synthetase ATP-binding domain-like"/>
    <property type="match status" value="1"/>
</dbReference>
<comment type="caution">
    <text evidence="2">The sequence shown here is derived from an EMBL/GenBank/DDBJ whole genome shotgun (WGS) entry which is preliminary data.</text>
</comment>
<dbReference type="EMBL" id="JAJGNP010000001">
    <property type="protein sequence ID" value="MCC4231123.1"/>
    <property type="molecule type" value="Genomic_DNA"/>
</dbReference>
<feature type="domain" description="Alpha-L-glutamate ligase-related protein ATP-grasp" evidence="1">
    <location>
        <begin position="87"/>
        <end position="329"/>
    </location>
</feature>
<dbReference type="Proteomes" id="UP001198830">
    <property type="component" value="Unassembled WGS sequence"/>
</dbReference>
<evidence type="ECO:0000259" key="1">
    <source>
        <dbReference type="Pfam" id="PF14397"/>
    </source>
</evidence>
<sequence>MLTIRAVPPRDDNSLLAAYHGGLRAHWARSERALSQGLATMGRGGWSAAERLLLPAPVRQSGLSMRDRKGLHRLLNPAAFPFGGNPLKNKQLFAAKAEGAGLPIPPSCPVVAGNLSDWLASETDIIAKPSFRSKGQGVERYQREGQGWRGPSGAVGDTELRACLLDLWRKGGVIQRRLPTHESLAPLSPGALPTLRVVTCLDEGGLPEACDLALRLSAGGPRPVDNFNAGNLVLGIDEQGYCGVAWRSAEGRPDALERHPATGAKIMGAAVPDLGEAIALAVRAHRAFADFTVIGWDVGLTCAGPVLVEGNWNPGTDILQLVSGRGLSDTRLGDLYRHHLAHVPVERWQGAQVVEWDRRGR</sequence>
<name>A0ABS8H1Y9_9SPHN</name>